<evidence type="ECO:0000256" key="2">
    <source>
        <dbReference type="SAM" id="SignalP"/>
    </source>
</evidence>
<feature type="disulfide bond" evidence="1">
    <location>
        <begin position="312"/>
        <end position="346"/>
    </location>
</feature>
<evidence type="ECO:0000313" key="4">
    <source>
        <dbReference type="EMBL" id="KAK3773265.1"/>
    </source>
</evidence>
<comment type="caution">
    <text evidence="1">Lacks conserved residue(s) required for the propagation of feature annotation.</text>
</comment>
<organism evidence="4 5">
    <name type="scientific">Elysia crispata</name>
    <name type="common">lettuce slug</name>
    <dbReference type="NCBI Taxonomy" id="231223"/>
    <lineage>
        <taxon>Eukaryota</taxon>
        <taxon>Metazoa</taxon>
        <taxon>Spiralia</taxon>
        <taxon>Lophotrochozoa</taxon>
        <taxon>Mollusca</taxon>
        <taxon>Gastropoda</taxon>
        <taxon>Heterobranchia</taxon>
        <taxon>Euthyneura</taxon>
        <taxon>Panpulmonata</taxon>
        <taxon>Sacoglossa</taxon>
        <taxon>Placobranchoidea</taxon>
        <taxon>Plakobranchidae</taxon>
        <taxon>Elysia</taxon>
    </lineage>
</organism>
<dbReference type="SMART" id="SM00254">
    <property type="entry name" value="ShKT"/>
    <property type="match status" value="2"/>
</dbReference>
<evidence type="ECO:0000313" key="5">
    <source>
        <dbReference type="Proteomes" id="UP001283361"/>
    </source>
</evidence>
<gene>
    <name evidence="4" type="ORF">RRG08_053650</name>
</gene>
<accession>A0AAE1DKL7</accession>
<keyword evidence="1" id="KW-1015">Disulfide bond</keyword>
<feature type="chain" id="PRO_5041962485" description="ShKT domain-containing protein" evidence="2">
    <location>
        <begin position="21"/>
        <end position="390"/>
    </location>
</feature>
<dbReference type="AlphaFoldDB" id="A0AAE1DKL7"/>
<feature type="disulfide bond" evidence="1">
    <location>
        <begin position="356"/>
        <end position="390"/>
    </location>
</feature>
<dbReference type="Pfam" id="PF01549">
    <property type="entry name" value="ShK"/>
    <property type="match status" value="2"/>
</dbReference>
<dbReference type="EMBL" id="JAWDGP010003546">
    <property type="protein sequence ID" value="KAK3773265.1"/>
    <property type="molecule type" value="Genomic_DNA"/>
</dbReference>
<feature type="signal peptide" evidence="2">
    <location>
        <begin position="1"/>
        <end position="20"/>
    </location>
</feature>
<dbReference type="Proteomes" id="UP001283361">
    <property type="component" value="Unassembled WGS sequence"/>
</dbReference>
<dbReference type="PROSITE" id="PS51670">
    <property type="entry name" value="SHKT"/>
    <property type="match status" value="2"/>
</dbReference>
<feature type="domain" description="ShKT" evidence="3">
    <location>
        <begin position="356"/>
        <end position="390"/>
    </location>
</feature>
<keyword evidence="2" id="KW-0732">Signal</keyword>
<evidence type="ECO:0000259" key="3">
    <source>
        <dbReference type="PROSITE" id="PS51670"/>
    </source>
</evidence>
<protein>
    <recommendedName>
        <fullName evidence="3">ShKT domain-containing protein</fullName>
    </recommendedName>
</protein>
<feature type="domain" description="ShKT" evidence="3">
    <location>
        <begin position="312"/>
        <end position="346"/>
    </location>
</feature>
<evidence type="ECO:0000256" key="1">
    <source>
        <dbReference type="PROSITE-ProRule" id="PRU01005"/>
    </source>
</evidence>
<sequence length="390" mass="44244">MVPHLLQFLLLTALTSFLQAAPASTASDPIYNTYFSFETKGYRPGFPTETNSCQRVRKVPTILRSAKNMKPKGLAIFYQKYTEAYGIPVVSSKNVPDDALRRACYVLRFMLADNSVVRKWVYRMSGRIGVMGKDEGTNDIPEHSHLDDWWNDRARGLGGTHGSPVSTGAEENILCHKNDGYKREDILLHEFAHGIHILGAAVGIQGWDIRLRAAFDRANTTGLFKDTYFMENPQEYFAEGVQSYFNVQTYRAKPNGVHDLYNLIKEIFPCENTYLKRCESDRTQEDAQQLDMNCEPKGRNESAQLQDGTIRCKDNKPACEYYLGTEQCTKNPGYMKSECKKSCGFCNVDDNNKPDCFDEHKNCASWADIGECDANPNYMLVKCKYSCKVC</sequence>
<keyword evidence="5" id="KW-1185">Reference proteome</keyword>
<dbReference type="InterPro" id="IPR024079">
    <property type="entry name" value="MetalloPept_cat_dom_sf"/>
</dbReference>
<dbReference type="InterPro" id="IPR003582">
    <property type="entry name" value="ShKT_dom"/>
</dbReference>
<comment type="caution">
    <text evidence="4">The sequence shown here is derived from an EMBL/GenBank/DDBJ whole genome shotgun (WGS) entry which is preliminary data.</text>
</comment>
<dbReference type="SUPFAM" id="SSF55486">
    <property type="entry name" value="Metalloproteases ('zincins'), catalytic domain"/>
    <property type="match status" value="1"/>
</dbReference>
<name>A0AAE1DKL7_9GAST</name>
<dbReference type="GO" id="GO:0008237">
    <property type="term" value="F:metallopeptidase activity"/>
    <property type="evidence" value="ECO:0007669"/>
    <property type="project" value="InterPro"/>
</dbReference>
<proteinExistence type="predicted"/>
<dbReference type="Gene3D" id="3.40.390.10">
    <property type="entry name" value="Collagenase (Catalytic Domain)"/>
    <property type="match status" value="1"/>
</dbReference>
<reference evidence="4" key="1">
    <citation type="journal article" date="2023" name="G3 (Bethesda)">
        <title>A reference genome for the long-term kleptoplast-retaining sea slug Elysia crispata morphotype clarki.</title>
        <authorList>
            <person name="Eastman K.E."/>
            <person name="Pendleton A.L."/>
            <person name="Shaikh M.A."/>
            <person name="Suttiyut T."/>
            <person name="Ogas R."/>
            <person name="Tomko P."/>
            <person name="Gavelis G."/>
            <person name="Widhalm J.R."/>
            <person name="Wisecaver J.H."/>
        </authorList>
    </citation>
    <scope>NUCLEOTIDE SEQUENCE</scope>
    <source>
        <strain evidence="4">ECLA1</strain>
    </source>
</reference>